<organism evidence="2">
    <name type="scientific">Dissoconium aciculare CBS 342.82</name>
    <dbReference type="NCBI Taxonomy" id="1314786"/>
    <lineage>
        <taxon>Eukaryota</taxon>
        <taxon>Fungi</taxon>
        <taxon>Dikarya</taxon>
        <taxon>Ascomycota</taxon>
        <taxon>Pezizomycotina</taxon>
        <taxon>Dothideomycetes</taxon>
        <taxon>Dothideomycetidae</taxon>
        <taxon>Mycosphaerellales</taxon>
        <taxon>Dissoconiaceae</taxon>
        <taxon>Dissoconium</taxon>
    </lineage>
</organism>
<protein>
    <submittedName>
        <fullName evidence="2">Uncharacterized protein</fullName>
    </submittedName>
</protein>
<evidence type="ECO:0000313" key="1">
    <source>
        <dbReference type="Proteomes" id="UP000504637"/>
    </source>
</evidence>
<reference evidence="2" key="3">
    <citation type="submission" date="2025-08" db="UniProtKB">
        <authorList>
            <consortium name="RefSeq"/>
        </authorList>
    </citation>
    <scope>IDENTIFICATION</scope>
    <source>
        <strain evidence="2">CBS 342.82</strain>
    </source>
</reference>
<reference evidence="2" key="1">
    <citation type="submission" date="2020-01" db="EMBL/GenBank/DDBJ databases">
        <authorList>
            <consortium name="DOE Joint Genome Institute"/>
            <person name="Haridas S."/>
            <person name="Albert R."/>
            <person name="Binder M."/>
            <person name="Bloem J."/>
            <person name="Labutti K."/>
            <person name="Salamov A."/>
            <person name="Andreopoulos B."/>
            <person name="Baker S.E."/>
            <person name="Barry K."/>
            <person name="Bills G."/>
            <person name="Bluhm B.H."/>
            <person name="Cannon C."/>
            <person name="Castanera R."/>
            <person name="Culley D.E."/>
            <person name="Daum C."/>
            <person name="Ezra D."/>
            <person name="Gonzalez J.B."/>
            <person name="Henrissat B."/>
            <person name="Kuo A."/>
            <person name="Liang C."/>
            <person name="Lipzen A."/>
            <person name="Lutzoni F."/>
            <person name="Magnuson J."/>
            <person name="Mondo S."/>
            <person name="Nolan M."/>
            <person name="Ohm R."/>
            <person name="Pangilinan J."/>
            <person name="Park H.-J."/>
            <person name="Ramirez L."/>
            <person name="Alfaro M."/>
            <person name="Sun H."/>
            <person name="Tritt A."/>
            <person name="Yoshinaga Y."/>
            <person name="Zwiers L.-H."/>
            <person name="Turgeon B.G."/>
            <person name="Goodwin S.B."/>
            <person name="Spatafora J.W."/>
            <person name="Crous P.W."/>
            <person name="Grigoriev I.V."/>
        </authorList>
    </citation>
    <scope>NUCLEOTIDE SEQUENCE</scope>
    <source>
        <strain evidence="2">CBS 342.82</strain>
    </source>
</reference>
<proteinExistence type="predicted"/>
<dbReference type="GeneID" id="54357324"/>
<keyword evidence="1" id="KW-1185">Reference proteome</keyword>
<gene>
    <name evidence="2" type="ORF">K489DRAFT_190688</name>
</gene>
<name>A0A6J3M5U1_9PEZI</name>
<accession>A0A6J3M5U1</accession>
<dbReference type="RefSeq" id="XP_033460284.1">
    <property type="nucleotide sequence ID" value="XM_033599525.1"/>
</dbReference>
<sequence>MLIAFISRHIHPQLPLRDSIPWTFRIKMTRLRLGTMISMRTPILVMGSVPLMDTLQQETCCVMTWPCFESVDRESESQRDEHGPSSRSCDPGVDAVGLIHGRWLIELTFLLDPATANSRSGSHNTVTDPRSAVSPIAYPCEVFGCGSNLTNDLSA</sequence>
<dbReference type="AlphaFoldDB" id="A0A6J3M5U1"/>
<evidence type="ECO:0000313" key="2">
    <source>
        <dbReference type="RefSeq" id="XP_033460284.1"/>
    </source>
</evidence>
<dbReference type="Proteomes" id="UP000504637">
    <property type="component" value="Unplaced"/>
</dbReference>
<reference evidence="2" key="2">
    <citation type="submission" date="2020-04" db="EMBL/GenBank/DDBJ databases">
        <authorList>
            <consortium name="NCBI Genome Project"/>
        </authorList>
    </citation>
    <scope>NUCLEOTIDE SEQUENCE</scope>
    <source>
        <strain evidence="2">CBS 342.82</strain>
    </source>
</reference>